<dbReference type="GO" id="GO:0005615">
    <property type="term" value="C:extracellular space"/>
    <property type="evidence" value="ECO:0007669"/>
    <property type="project" value="TreeGrafter"/>
</dbReference>
<proteinExistence type="predicted"/>
<dbReference type="PANTHER" id="PTHR11008:SF32">
    <property type="entry name" value="CIRCADIAN CLOCK-CONTROLLED PROTEIN DAYWAKE-RELATED"/>
    <property type="match status" value="1"/>
</dbReference>
<sequence length="107" mass="11845">MTCLIHAAGDRKYRIPLLEPLVISELRVDQDSGSRAIGFGFVAKNASLRGMSGVEVNHIRIDFSENICEYHLSFPRLEIDTEYKVEGKILLLPITGSGNANITISKL</sequence>
<name>A0A7R9DVD3_TIMPO</name>
<dbReference type="AlphaFoldDB" id="A0A7R9DVD3"/>
<accession>A0A7R9DVD3</accession>
<reference evidence="1" key="1">
    <citation type="submission" date="2020-11" db="EMBL/GenBank/DDBJ databases">
        <authorList>
            <person name="Tran Van P."/>
        </authorList>
    </citation>
    <scope>NUCLEOTIDE SEQUENCE</scope>
</reference>
<dbReference type="InterPro" id="IPR038606">
    <property type="entry name" value="To_sf"/>
</dbReference>
<dbReference type="Pfam" id="PF06585">
    <property type="entry name" value="JHBP"/>
    <property type="match status" value="1"/>
</dbReference>
<organism evidence="1">
    <name type="scientific">Timema poppense</name>
    <name type="common">Walking stick</name>
    <dbReference type="NCBI Taxonomy" id="170557"/>
    <lineage>
        <taxon>Eukaryota</taxon>
        <taxon>Metazoa</taxon>
        <taxon>Ecdysozoa</taxon>
        <taxon>Arthropoda</taxon>
        <taxon>Hexapoda</taxon>
        <taxon>Insecta</taxon>
        <taxon>Pterygota</taxon>
        <taxon>Neoptera</taxon>
        <taxon>Polyneoptera</taxon>
        <taxon>Phasmatodea</taxon>
        <taxon>Timematodea</taxon>
        <taxon>Timematoidea</taxon>
        <taxon>Timematidae</taxon>
        <taxon>Timema</taxon>
    </lineage>
</organism>
<evidence type="ECO:0000313" key="1">
    <source>
        <dbReference type="EMBL" id="CAD7421574.1"/>
    </source>
</evidence>
<gene>
    <name evidence="1" type="ORF">TPSB3V08_LOCUS14989</name>
</gene>
<dbReference type="PANTHER" id="PTHR11008">
    <property type="entry name" value="PROTEIN TAKEOUT-LIKE PROTEIN"/>
    <property type="match status" value="1"/>
</dbReference>
<protein>
    <submittedName>
        <fullName evidence="1">Uncharacterized protein</fullName>
    </submittedName>
</protein>
<dbReference type="EMBL" id="OD054703">
    <property type="protein sequence ID" value="CAD7421574.1"/>
    <property type="molecule type" value="Genomic_DNA"/>
</dbReference>
<dbReference type="Gene3D" id="3.15.10.30">
    <property type="entry name" value="Haemolymph juvenile hormone binding protein"/>
    <property type="match status" value="1"/>
</dbReference>
<dbReference type="InterPro" id="IPR010562">
    <property type="entry name" value="Haemolymph_juvenile_hormone-bd"/>
</dbReference>